<dbReference type="Proteomes" id="UP000587942">
    <property type="component" value="Unassembled WGS sequence"/>
</dbReference>
<accession>A0A846TCS3</accession>
<keyword evidence="1 3" id="KW-0808">Transferase</keyword>
<reference evidence="3 4" key="1">
    <citation type="submission" date="2020-03" db="EMBL/GenBank/DDBJ databases">
        <authorList>
            <person name="Sun Q."/>
        </authorList>
    </citation>
    <scope>NUCLEOTIDE SEQUENCE [LARGE SCALE GENOMIC DNA]</scope>
    <source>
        <strain evidence="3 4">KACC 21451</strain>
    </source>
</reference>
<organism evidence="3 4">
    <name type="scientific">Mesobacillus selenatarsenatis</name>
    <dbReference type="NCBI Taxonomy" id="388741"/>
    <lineage>
        <taxon>Bacteria</taxon>
        <taxon>Bacillati</taxon>
        <taxon>Bacillota</taxon>
        <taxon>Bacilli</taxon>
        <taxon>Bacillales</taxon>
        <taxon>Bacillaceae</taxon>
        <taxon>Mesobacillus</taxon>
    </lineage>
</organism>
<dbReference type="InterPro" id="IPR018357">
    <property type="entry name" value="Hexapep_transf_CS"/>
</dbReference>
<evidence type="ECO:0000313" key="3">
    <source>
        <dbReference type="EMBL" id="NKE04690.1"/>
    </source>
</evidence>
<dbReference type="PANTHER" id="PTHR23416">
    <property type="entry name" value="SIALIC ACID SYNTHASE-RELATED"/>
    <property type="match status" value="1"/>
</dbReference>
<dbReference type="InterPro" id="IPR011004">
    <property type="entry name" value="Trimer_LpxA-like_sf"/>
</dbReference>
<dbReference type="PANTHER" id="PTHR23416:SF78">
    <property type="entry name" value="LIPOPOLYSACCHARIDE BIOSYNTHESIS O-ACETYL TRANSFERASE WBBJ-RELATED"/>
    <property type="match status" value="1"/>
</dbReference>
<dbReference type="GO" id="GO:0016746">
    <property type="term" value="F:acyltransferase activity"/>
    <property type="evidence" value="ECO:0007669"/>
    <property type="project" value="UniProtKB-KW"/>
</dbReference>
<sequence>MRVRKNATLEINGKVNLGRGVVTIVNDGARLKIGNNTYVAADSKIYASEEIVIGADCALSWDLTIIDSDFHEIEYNDVTPPMTAPIHIGNHVWIGCNVTILKGVTIGDGAIIAAGSVVTNDIPPGCLAAGNPARVIKENVSWD</sequence>
<dbReference type="InterPro" id="IPR001451">
    <property type="entry name" value="Hexapep"/>
</dbReference>
<evidence type="ECO:0000256" key="1">
    <source>
        <dbReference type="ARBA" id="ARBA00022679"/>
    </source>
</evidence>
<dbReference type="CDD" id="cd04647">
    <property type="entry name" value="LbH_MAT_like"/>
    <property type="match status" value="1"/>
</dbReference>
<dbReference type="Gene3D" id="2.160.10.10">
    <property type="entry name" value="Hexapeptide repeat proteins"/>
    <property type="match status" value="1"/>
</dbReference>
<dbReference type="EMBL" id="JAAVUM010000002">
    <property type="protein sequence ID" value="NKE04690.1"/>
    <property type="molecule type" value="Genomic_DNA"/>
</dbReference>
<proteinExistence type="predicted"/>
<gene>
    <name evidence="3" type="ORF">GWK17_04255</name>
</gene>
<dbReference type="SUPFAM" id="SSF51161">
    <property type="entry name" value="Trimeric LpxA-like enzymes"/>
    <property type="match status" value="1"/>
</dbReference>
<dbReference type="AlphaFoldDB" id="A0A846TCS3"/>
<protein>
    <submittedName>
        <fullName evidence="3">Acyltransferase</fullName>
    </submittedName>
</protein>
<dbReference type="InterPro" id="IPR051159">
    <property type="entry name" value="Hexapeptide_acetyltransf"/>
</dbReference>
<evidence type="ECO:0000313" key="4">
    <source>
        <dbReference type="Proteomes" id="UP000587942"/>
    </source>
</evidence>
<dbReference type="Pfam" id="PF00132">
    <property type="entry name" value="Hexapep"/>
    <property type="match status" value="1"/>
</dbReference>
<keyword evidence="2" id="KW-0677">Repeat</keyword>
<keyword evidence="3" id="KW-0012">Acyltransferase</keyword>
<name>A0A846TCS3_9BACI</name>
<dbReference type="PROSITE" id="PS00101">
    <property type="entry name" value="HEXAPEP_TRANSFERASES"/>
    <property type="match status" value="1"/>
</dbReference>
<comment type="caution">
    <text evidence="3">The sequence shown here is derived from an EMBL/GenBank/DDBJ whole genome shotgun (WGS) entry which is preliminary data.</text>
</comment>
<evidence type="ECO:0000256" key="2">
    <source>
        <dbReference type="ARBA" id="ARBA00022737"/>
    </source>
</evidence>